<comment type="subcellular location">
    <subcellularLocation>
        <location evidence="1">Nucleus</location>
    </subcellularLocation>
</comment>
<dbReference type="PROSITE" id="PS51184">
    <property type="entry name" value="JMJC"/>
    <property type="match status" value="1"/>
</dbReference>
<dbReference type="InterPro" id="IPR045109">
    <property type="entry name" value="LSDs-like"/>
</dbReference>
<sequence>MESSSARKRKYGDGVDGSDSSSGASIKRQYSRTTVCGRSGSESRCHQCQRISSGRVLCCSKCENRVYCLRCVTQWYPQMNDEAFIMACPVCRDNCNCTSCLSLEMPLQDTTRVELRFTKDDKLHHSKYLLKLLLPSVVRFNEEQITEREMEAKIQGLSLPEVKVQVANCDVDDRLYCNNCKTSIVDFHRSCTHCSYDLCLICCRELRTCSLQGGQEEAIVQYLDPGMAYMHGQQPIYPLVTSTGTSCLAAKTKSNYHAKSISEWKIDEHGMIFCPPESMGGCGQGVLVLKQVLPDNWVSNMLAKAEELYELYGLKDMPNTEQRCSCSHSSCDNIARENFLKAASRDNSDDNYLYCPSAVDIKAGDLNHFQAHWSKGEPVIVSDVLNTAYGLSWEPAVMSRAIQEMKSQPVNMIALNCLDWCELKLNIKKLFKGYMDGLVDKFDWPQMLKLDDWPPSGLFEEHLPRHYVEYISTLPFKEYTHPCSGYLNLSVKLPNDHLVPDMGPKMYLAYGFPQELGRGDSVYVLAHANEVTVTPLQLAKIKNLKERHNLQDQREIYINGQISNGFEAHTECNNVEELEKREGCALWDIFRREDAPKLKEYLIKHFKEFRHIYCVPVQQVFDPIHDRTFYLSTEHKERLKKEYGIEPWAVVQNLGDAVFVPAGCPCQVRYIKSCITVSTGFVSPENVNECIRLAGELRLLPQNHRAKEDKLEVKKLILYAMRNVLDDLEEQKSLQEKPTYVF</sequence>
<protein>
    <recommendedName>
        <fullName evidence="11">RING-type domain-containing protein</fullName>
    </recommendedName>
</protein>
<feature type="compositionally biased region" description="Basic residues" evidence="6">
    <location>
        <begin position="1"/>
        <end position="10"/>
    </location>
</feature>
<feature type="region of interest" description="Disordered" evidence="6">
    <location>
        <begin position="1"/>
        <end position="26"/>
    </location>
</feature>
<feature type="domain" description="JmjC" evidence="8">
    <location>
        <begin position="482"/>
        <end position="698"/>
    </location>
</feature>
<dbReference type="GO" id="GO:0000118">
    <property type="term" value="C:histone deacetylase complex"/>
    <property type="evidence" value="ECO:0007669"/>
    <property type="project" value="TreeGrafter"/>
</dbReference>
<feature type="domain" description="RING-type" evidence="7">
    <location>
        <begin position="45"/>
        <end position="92"/>
    </location>
</feature>
<evidence type="ECO:0000256" key="6">
    <source>
        <dbReference type="SAM" id="MobiDB-lite"/>
    </source>
</evidence>
<reference evidence="9" key="1">
    <citation type="journal article" date="2016" name="Nat. Genet.">
        <title>A high-quality carrot genome assembly provides new insights into carotenoid accumulation and asterid genome evolution.</title>
        <authorList>
            <person name="Iorizzo M."/>
            <person name="Ellison S."/>
            <person name="Senalik D."/>
            <person name="Zeng P."/>
            <person name="Satapoomin P."/>
            <person name="Huang J."/>
            <person name="Bowman M."/>
            <person name="Iovene M."/>
            <person name="Sanseverino W."/>
            <person name="Cavagnaro P."/>
            <person name="Yildiz M."/>
            <person name="Macko-Podgorni A."/>
            <person name="Moranska E."/>
            <person name="Grzebelus E."/>
            <person name="Grzebelus D."/>
            <person name="Ashrafi H."/>
            <person name="Zheng Z."/>
            <person name="Cheng S."/>
            <person name="Spooner D."/>
            <person name="Van Deynze A."/>
            <person name="Simon P."/>
        </authorList>
    </citation>
    <scope>NUCLEOTIDE SEQUENCE</scope>
    <source>
        <tissue evidence="9">Leaf</tissue>
    </source>
</reference>
<comment type="similarity">
    <text evidence="2">Belongs to the JARID1 histone demethylase family.</text>
</comment>
<dbReference type="GO" id="GO:0003712">
    <property type="term" value="F:transcription coregulator activity"/>
    <property type="evidence" value="ECO:0007669"/>
    <property type="project" value="TreeGrafter"/>
</dbReference>
<dbReference type="Gene3D" id="2.60.120.650">
    <property type="entry name" value="Cupin"/>
    <property type="match status" value="1"/>
</dbReference>
<reference evidence="9" key="2">
    <citation type="submission" date="2022-03" db="EMBL/GenBank/DDBJ databases">
        <title>Draft title - Genomic analysis of global carrot germplasm unveils the trajectory of domestication and the origin of high carotenoid orange carrot.</title>
        <authorList>
            <person name="Iorizzo M."/>
            <person name="Ellison S."/>
            <person name="Senalik D."/>
            <person name="Macko-Podgorni A."/>
            <person name="Grzebelus D."/>
            <person name="Bostan H."/>
            <person name="Rolling W."/>
            <person name="Curaba J."/>
            <person name="Simon P."/>
        </authorList>
    </citation>
    <scope>NUCLEOTIDE SEQUENCE</scope>
    <source>
        <tissue evidence="9">Leaf</tissue>
    </source>
</reference>
<evidence type="ECO:0000313" key="9">
    <source>
        <dbReference type="EMBL" id="WOH14335.1"/>
    </source>
</evidence>
<keyword evidence="5" id="KW-0863">Zinc-finger</keyword>
<evidence type="ECO:0000256" key="1">
    <source>
        <dbReference type="ARBA" id="ARBA00004123"/>
    </source>
</evidence>
<proteinExistence type="inferred from homology"/>
<dbReference type="InterPro" id="IPR003347">
    <property type="entry name" value="JmjC_dom"/>
</dbReference>
<evidence type="ECO:0000259" key="8">
    <source>
        <dbReference type="PROSITE" id="PS51184"/>
    </source>
</evidence>
<evidence type="ECO:0000256" key="2">
    <source>
        <dbReference type="ARBA" id="ARBA00006801"/>
    </source>
</evidence>
<dbReference type="PANTHER" id="PTHR12549">
    <property type="entry name" value="JMJC DOMAIN-CONTAINING HISTONE DEMETHYLATION PROTEIN"/>
    <property type="match status" value="1"/>
</dbReference>
<evidence type="ECO:0000256" key="3">
    <source>
        <dbReference type="ARBA" id="ARBA00022723"/>
    </source>
</evidence>
<evidence type="ECO:0000256" key="5">
    <source>
        <dbReference type="PROSITE-ProRule" id="PRU00175"/>
    </source>
</evidence>
<dbReference type="PROSITE" id="PS50089">
    <property type="entry name" value="ZF_RING_2"/>
    <property type="match status" value="1"/>
</dbReference>
<dbReference type="EMBL" id="CP093351">
    <property type="protein sequence ID" value="WOH14335.1"/>
    <property type="molecule type" value="Genomic_DNA"/>
</dbReference>
<dbReference type="InterPro" id="IPR001841">
    <property type="entry name" value="Znf_RING"/>
</dbReference>
<dbReference type="GO" id="GO:0008270">
    <property type="term" value="F:zinc ion binding"/>
    <property type="evidence" value="ECO:0007669"/>
    <property type="project" value="UniProtKB-KW"/>
</dbReference>
<dbReference type="GO" id="GO:0032454">
    <property type="term" value="F:histone H3K9 demethylase activity"/>
    <property type="evidence" value="ECO:0007669"/>
    <property type="project" value="InterPro"/>
</dbReference>
<keyword evidence="10" id="KW-1185">Reference proteome</keyword>
<evidence type="ECO:0000259" key="7">
    <source>
        <dbReference type="PROSITE" id="PS50089"/>
    </source>
</evidence>
<dbReference type="Proteomes" id="UP000077755">
    <property type="component" value="Chromosome 9"/>
</dbReference>
<evidence type="ECO:0008006" key="11">
    <source>
        <dbReference type="Google" id="ProtNLM"/>
    </source>
</evidence>
<evidence type="ECO:0000313" key="10">
    <source>
        <dbReference type="Proteomes" id="UP000077755"/>
    </source>
</evidence>
<name>A0AAF0XUR0_DAUCS</name>
<dbReference type="PANTHER" id="PTHR12549:SF11">
    <property type="entry name" value="LYSINE-SPECIFIC DEMETHYLASE JMJ25"/>
    <property type="match status" value="1"/>
</dbReference>
<accession>A0AAF0XUR0</accession>
<dbReference type="SMART" id="SM00558">
    <property type="entry name" value="JmjC"/>
    <property type="match status" value="1"/>
</dbReference>
<organism evidence="9 10">
    <name type="scientific">Daucus carota subsp. sativus</name>
    <name type="common">Carrot</name>
    <dbReference type="NCBI Taxonomy" id="79200"/>
    <lineage>
        <taxon>Eukaryota</taxon>
        <taxon>Viridiplantae</taxon>
        <taxon>Streptophyta</taxon>
        <taxon>Embryophyta</taxon>
        <taxon>Tracheophyta</taxon>
        <taxon>Spermatophyta</taxon>
        <taxon>Magnoliopsida</taxon>
        <taxon>eudicotyledons</taxon>
        <taxon>Gunneridae</taxon>
        <taxon>Pentapetalae</taxon>
        <taxon>asterids</taxon>
        <taxon>campanulids</taxon>
        <taxon>Apiales</taxon>
        <taxon>Apiaceae</taxon>
        <taxon>Apioideae</taxon>
        <taxon>Scandiceae</taxon>
        <taxon>Daucinae</taxon>
        <taxon>Daucus</taxon>
        <taxon>Daucus sect. Daucus</taxon>
    </lineage>
</organism>
<keyword evidence="5" id="KW-0862">Zinc</keyword>
<dbReference type="SUPFAM" id="SSF51197">
    <property type="entry name" value="Clavaminate synthase-like"/>
    <property type="match status" value="1"/>
</dbReference>
<dbReference type="GO" id="GO:0031490">
    <property type="term" value="F:chromatin DNA binding"/>
    <property type="evidence" value="ECO:0007669"/>
    <property type="project" value="TreeGrafter"/>
</dbReference>
<dbReference type="Pfam" id="PF02373">
    <property type="entry name" value="JmjC"/>
    <property type="match status" value="1"/>
</dbReference>
<dbReference type="GO" id="GO:0000785">
    <property type="term" value="C:chromatin"/>
    <property type="evidence" value="ECO:0007669"/>
    <property type="project" value="TreeGrafter"/>
</dbReference>
<gene>
    <name evidence="9" type="ORF">DCAR_0933854</name>
</gene>
<dbReference type="AlphaFoldDB" id="A0AAF0XUR0"/>
<keyword evidence="4" id="KW-0539">Nucleus</keyword>
<dbReference type="GO" id="GO:0006357">
    <property type="term" value="P:regulation of transcription by RNA polymerase II"/>
    <property type="evidence" value="ECO:0007669"/>
    <property type="project" value="TreeGrafter"/>
</dbReference>
<evidence type="ECO:0000256" key="4">
    <source>
        <dbReference type="ARBA" id="ARBA00023242"/>
    </source>
</evidence>
<keyword evidence="3" id="KW-0479">Metal-binding</keyword>